<evidence type="ECO:0000313" key="2">
    <source>
        <dbReference type="EMBL" id="AGM25172.1"/>
    </source>
</evidence>
<accession>R4U1J1</accession>
<keyword evidence="1" id="KW-1133">Transmembrane helix</keyword>
<reference evidence="2 3" key="1">
    <citation type="journal article" date="2013" name="Genome Biol. Evol.">
        <title>Complete genomes of two dipteran-associated spiroplasmas provided insights into the origin, dynamics, and impacts of viral invasion in spiroplasma.</title>
        <authorList>
            <person name="Ku C."/>
            <person name="Lo W.S."/>
            <person name="Chen L.L."/>
            <person name="Kuo C.H."/>
        </authorList>
    </citation>
    <scope>NUCLEOTIDE SEQUENCE [LARGE SCALE GENOMIC DNA]</scope>
    <source>
        <strain evidence="2 3">DF-1</strain>
    </source>
</reference>
<organism evidence="2 3">
    <name type="scientific">Spiroplasma chrysopicola DF-1</name>
    <dbReference type="NCBI Taxonomy" id="1276227"/>
    <lineage>
        <taxon>Bacteria</taxon>
        <taxon>Bacillati</taxon>
        <taxon>Mycoplasmatota</taxon>
        <taxon>Mollicutes</taxon>
        <taxon>Entomoplasmatales</taxon>
        <taxon>Spiroplasmataceae</taxon>
        <taxon>Spiroplasma</taxon>
    </lineage>
</organism>
<dbReference type="AlphaFoldDB" id="R4U1J1"/>
<dbReference type="KEGG" id="scr:SCHRY_v1c05940"/>
<evidence type="ECO:0000313" key="3">
    <source>
        <dbReference type="Proteomes" id="UP000013964"/>
    </source>
</evidence>
<keyword evidence="1" id="KW-0472">Membrane</keyword>
<dbReference type="HOGENOM" id="CLU_615245_0_0_14"/>
<name>R4U1J1_9MOLU</name>
<dbReference type="PATRIC" id="fig|1276227.3.peg.597"/>
<proteinExistence type="predicted"/>
<dbReference type="Proteomes" id="UP000013964">
    <property type="component" value="Chromosome"/>
</dbReference>
<gene>
    <name evidence="2" type="ORF">SCHRY_v1c05940</name>
</gene>
<dbReference type="EMBL" id="CP005077">
    <property type="protein sequence ID" value="AGM25172.1"/>
    <property type="molecule type" value="Genomic_DNA"/>
</dbReference>
<feature type="transmembrane region" description="Helical" evidence="1">
    <location>
        <begin position="181"/>
        <end position="202"/>
    </location>
</feature>
<dbReference type="STRING" id="1276227.SCHRY_v1c05940"/>
<protein>
    <submittedName>
        <fullName evidence="2">Uncharacterized protein</fullName>
    </submittedName>
</protein>
<keyword evidence="1" id="KW-0812">Transmembrane</keyword>
<dbReference type="OrthoDB" id="387437at2"/>
<dbReference type="RefSeq" id="WP_016338997.1">
    <property type="nucleotide sequence ID" value="NC_021280.1"/>
</dbReference>
<sequence length="448" mass="53931">MKAKKAKFLELNSIVKKHFDLQINFRHKIKAIFEHYREVFNALGYETVALGEYGCKTMTKYGKLELEIAVIKHFPQEKTGLRDKMFQDIGKEVKRFSGCDPFQKNTQNEGYLEYKIDDEIILTIRIIPFVYKKNSNDELVYVFWRNGIEKKDNVISVVKAFNKANKISNNLLRSLVKMIKYVVGSEFGYYYIIYIMVLRWFYEYFVKQYDKYLQKVTSDVDLDEKTLAKYRSTTFQKNWFINNIDGEELIFYILERYWMSETYYFRELEFIEEEIFESISRYSWYTNSCFLTPYDYFIDFKIFNLKNYNDLNYIQNELKKSELSRIHYDFCRNHDLSLYVTPIKVAGPVGFINYAINFKKKATELFKKLPAEKRRDAISVNQREIMEELNLIAHKWLATYRNKSTYIKTYFDYKYPIISASNYYMRLQAMLSAVENLKNDDYIIGYDN</sequence>
<keyword evidence="3" id="KW-1185">Reference proteome</keyword>
<evidence type="ECO:0000256" key="1">
    <source>
        <dbReference type="SAM" id="Phobius"/>
    </source>
</evidence>